<dbReference type="RefSeq" id="WP_038527555.1">
    <property type="nucleotide sequence ID" value="NZ_CP007793.1"/>
</dbReference>
<evidence type="ECO:0000313" key="1">
    <source>
        <dbReference type="EMBL" id="AIB11499.1"/>
    </source>
</evidence>
<sequence length="110" mass="12247">MSLDLPQVFRHHVFCCAQQRPPGHPRGSCAAKNAHPLWEQLGQRIQAKGLLDVGMAWTGCLGFCSAGPLMVVYPEGLWYRPETPADIDEIVDSHLVNNTPVERLVMVLTR</sequence>
<gene>
    <name evidence="1" type="ORF">ABAZ39_05635</name>
    <name evidence="2" type="ORF">D3093_03535</name>
</gene>
<dbReference type="InterPro" id="IPR036249">
    <property type="entry name" value="Thioredoxin-like_sf"/>
</dbReference>
<proteinExistence type="predicted"/>
<evidence type="ECO:0000313" key="3">
    <source>
        <dbReference type="Proteomes" id="UP000027186"/>
    </source>
</evidence>
<dbReference type="EMBL" id="CP032321">
    <property type="protein sequence ID" value="QCN94409.1"/>
    <property type="molecule type" value="Genomic_DNA"/>
</dbReference>
<protein>
    <submittedName>
        <fullName evidence="1 2">Ferredoxin</fullName>
    </submittedName>
</protein>
<evidence type="ECO:0000313" key="4">
    <source>
        <dbReference type="Proteomes" id="UP000298595"/>
    </source>
</evidence>
<dbReference type="AlphaFoldDB" id="A0A060DL68"/>
<name>A0A060DL68_9PROT</name>
<reference evidence="1 3" key="1">
    <citation type="journal article" date="2014" name="Genome Announc.">
        <title>Complete Genome Sequence of the Model Rhizosphere Strain Azospirillum brasilense Az39, Successfully Applied in Agriculture.</title>
        <authorList>
            <person name="Rivera D."/>
            <person name="Revale S."/>
            <person name="Molina R."/>
            <person name="Gualpa J."/>
            <person name="Puente M."/>
            <person name="Maroniche G."/>
            <person name="Paris G."/>
            <person name="Baker D."/>
            <person name="Clavijo B."/>
            <person name="McLay K."/>
            <person name="Spaepen S."/>
            <person name="Perticari A."/>
            <person name="Vazquez M."/>
            <person name="Wisniewski-Dye F."/>
            <person name="Watkins C."/>
            <person name="Martinez-Abarca F."/>
            <person name="Vanderleyden J."/>
            <person name="Cassan F."/>
        </authorList>
    </citation>
    <scope>NUCLEOTIDE SEQUENCE [LARGE SCALE GENOMIC DNA]</scope>
    <source>
        <strain evidence="1 3">Az39</strain>
    </source>
</reference>
<dbReference type="Proteomes" id="UP000298595">
    <property type="component" value="Chromosome"/>
</dbReference>
<dbReference type="KEGG" id="aare:D3093_03535"/>
<dbReference type="Proteomes" id="UP000027186">
    <property type="component" value="Chromosome"/>
</dbReference>
<dbReference type="KEGG" id="abq:ABAZ39_05635"/>
<organism evidence="1 3">
    <name type="scientific">Azospirillum argentinense</name>
    <dbReference type="NCBI Taxonomy" id="2970906"/>
    <lineage>
        <taxon>Bacteria</taxon>
        <taxon>Pseudomonadati</taxon>
        <taxon>Pseudomonadota</taxon>
        <taxon>Alphaproteobacteria</taxon>
        <taxon>Rhodospirillales</taxon>
        <taxon>Azospirillaceae</taxon>
        <taxon>Azospirillum</taxon>
    </lineage>
</organism>
<reference evidence="2 4" key="2">
    <citation type="submission" date="2018-09" db="EMBL/GenBank/DDBJ databases">
        <title>Whole genome based analysis of evolution and adaptive divergence in Indian and Brazilian strains of Azospirillum brasilense.</title>
        <authorList>
            <person name="Singh C."/>
            <person name="Tripathi A.K."/>
        </authorList>
    </citation>
    <scope>NUCLEOTIDE SEQUENCE [LARGE SCALE GENOMIC DNA]</scope>
    <source>
        <strain evidence="2 4">MTCC4035</strain>
    </source>
</reference>
<dbReference type="CDD" id="cd02980">
    <property type="entry name" value="TRX_Fd_family"/>
    <property type="match status" value="1"/>
</dbReference>
<dbReference type="EMBL" id="CP007793">
    <property type="protein sequence ID" value="AIB11499.1"/>
    <property type="molecule type" value="Genomic_DNA"/>
</dbReference>
<accession>A0A060DL68</accession>
<dbReference type="SUPFAM" id="SSF52833">
    <property type="entry name" value="Thioredoxin-like"/>
    <property type="match status" value="1"/>
</dbReference>
<evidence type="ECO:0000313" key="2">
    <source>
        <dbReference type="EMBL" id="QCN94409.1"/>
    </source>
</evidence>
<dbReference type="Gene3D" id="3.40.30.10">
    <property type="entry name" value="Glutaredoxin"/>
    <property type="match status" value="1"/>
</dbReference>